<accession>A0AAV5U1E0</accession>
<evidence type="ECO:0000259" key="2">
    <source>
        <dbReference type="PROSITE" id="PS50004"/>
    </source>
</evidence>
<dbReference type="GO" id="GO:0035869">
    <property type="term" value="C:ciliary transition zone"/>
    <property type="evidence" value="ECO:0007669"/>
    <property type="project" value="TreeGrafter"/>
</dbReference>
<dbReference type="InterPro" id="IPR000008">
    <property type="entry name" value="C2_dom"/>
</dbReference>
<dbReference type="EMBL" id="BTSX01000005">
    <property type="protein sequence ID" value="GMT00332.1"/>
    <property type="molecule type" value="Genomic_DNA"/>
</dbReference>
<evidence type="ECO:0000313" key="3">
    <source>
        <dbReference type="EMBL" id="GMT00332.1"/>
    </source>
</evidence>
<evidence type="ECO:0000313" key="4">
    <source>
        <dbReference type="Proteomes" id="UP001432027"/>
    </source>
</evidence>
<dbReference type="SUPFAM" id="SSF49562">
    <property type="entry name" value="C2 domain (Calcium/lipid-binding domain, CaLB)"/>
    <property type="match status" value="1"/>
</dbReference>
<dbReference type="Pfam" id="PF24656">
    <property type="entry name" value="CEPT76_peptidase"/>
    <property type="match status" value="1"/>
</dbReference>
<dbReference type="PANTHER" id="PTHR20837:SF0">
    <property type="entry name" value="COILED-COIL AND C2 DOMAIN-CONTAINING PROTEIN 2A"/>
    <property type="match status" value="1"/>
</dbReference>
<feature type="compositionally biased region" description="Polar residues" evidence="1">
    <location>
        <begin position="1"/>
        <end position="14"/>
    </location>
</feature>
<evidence type="ECO:0000256" key="1">
    <source>
        <dbReference type="SAM" id="MobiDB-lite"/>
    </source>
</evidence>
<protein>
    <recommendedName>
        <fullName evidence="2">C2 domain-containing protein</fullName>
    </recommendedName>
</protein>
<keyword evidence="4" id="KW-1185">Reference proteome</keyword>
<dbReference type="Pfam" id="PF00168">
    <property type="entry name" value="C2"/>
    <property type="match status" value="1"/>
</dbReference>
<name>A0AAV5U1E0_9BILA</name>
<dbReference type="AlphaFoldDB" id="A0AAV5U1E0"/>
<proteinExistence type="predicted"/>
<sequence length="1095" mass="123306">SPTPSNSSKMTTSSNDRRSTLRGKIREKAQSLVDRTRESAALSRRLERKMTLTTPITFPSDIDGDDNVIQKAITRGAAIISSEEGTKNELSEEIQMIFVTEKEKMSEEKEKEERPLQVFHGAVTSPPMDERMLRIYSELGEQDIENSPSFFNGAPSLNLSRLVSRMGGVIPTGKWTTNDDHLVETPSDHDYLVVYQSPQWSAHNRSGILDEIQLDIGRVVLTNHWAFSREDETSSLLRETYEEQAEMAVNLIEEMKKGKKDIENRLADAFTVHEKFLKLGKKVEDIATLLKEIRDQQGYSTNPLQFTAGEVDRTPLSISSLGKLTSIPIKMDGVTNEEKKRRAMAEKIRIQLIIHYNDIFVLRTQAKNLSEFMASFKQKYFIKVHSPPLSLTLSIVERWNRRDRVLAVIGLCLPQKTLKMTFASHQVPHGYPVVNESILRGFVEIGVAWMGEGGMDQSMQEEIKDRPFSLFIPECELDEFFYDESIGFKMDEDHLREEPISPIGMRLRLERERSVNKTTALNLRKNLLDRMENGRPRVEDLVREEQIPSLSIAIGSLFGPADVSRKLKPMRKDPTRTQTSMTSSYRLVINIQSSRKLPSRKDGTSLRPFVVVTVNGKTYRTPTANGVNANWQHTVLIEGEGSRADITAVSIQVFDEVVQQLPLDNRLVNTRHEESLHNILGSAEICSSTFVTRAKVDAFVKLKSPIFSSSYNIEETVPSYLKVLIALEPATVLPSYTFPIQHLGESKDLASQCVRWTNDCSSLFQDRDFISTIYNVEGKSLLATRFLRPLIAPPSIDNHRSNPSEYCRLATRAVSLIPFLPNDSTLSALPHLWCSVDQFLSLEYGTREEHAVLLACWCLSLSLPVSLLLGRSTAEYSAIVMVEFPFGKMLLNPEEGSMLSSDDDVSSFSVHTLISPYNIYANIQSQTHPALIHFDLTRKDGWRSLFGKEISLPSVQPQSLSYSLMEEDSIVELRSSLERALKLKVDESRSFGLPQWNLLTSRTLRESINSPSPLSSLSDLLSRSQSSFLISILVLSLPFSSISETVDQMISSRVHLSAHSQTQFALSVSIDNVFNTTVSITLALAVLTPTQNFIP</sequence>
<reference evidence="3" key="1">
    <citation type="submission" date="2023-10" db="EMBL/GenBank/DDBJ databases">
        <title>Genome assembly of Pristionchus species.</title>
        <authorList>
            <person name="Yoshida K."/>
            <person name="Sommer R.J."/>
        </authorList>
    </citation>
    <scope>NUCLEOTIDE SEQUENCE</scope>
    <source>
        <strain evidence="3">RS0144</strain>
    </source>
</reference>
<dbReference type="Gene3D" id="2.60.40.150">
    <property type="entry name" value="C2 domain"/>
    <property type="match status" value="1"/>
</dbReference>
<comment type="caution">
    <text evidence="3">The sequence shown here is derived from an EMBL/GenBank/DDBJ whole genome shotgun (WGS) entry which is preliminary data.</text>
</comment>
<gene>
    <name evidence="3" type="ORF">PENTCL1PPCAC_22506</name>
</gene>
<feature type="domain" description="C2" evidence="2">
    <location>
        <begin position="568"/>
        <end position="690"/>
    </location>
</feature>
<feature type="non-terminal residue" evidence="3">
    <location>
        <position position="1"/>
    </location>
</feature>
<feature type="region of interest" description="Disordered" evidence="1">
    <location>
        <begin position="1"/>
        <end position="39"/>
    </location>
</feature>
<dbReference type="InterPro" id="IPR028928">
    <property type="entry name" value="CC2D2AN-C2"/>
</dbReference>
<dbReference type="InterPro" id="IPR052434">
    <property type="entry name" value="Tectonic-like_complex_comp"/>
</dbReference>
<organism evidence="3 4">
    <name type="scientific">Pristionchus entomophagus</name>
    <dbReference type="NCBI Taxonomy" id="358040"/>
    <lineage>
        <taxon>Eukaryota</taxon>
        <taxon>Metazoa</taxon>
        <taxon>Ecdysozoa</taxon>
        <taxon>Nematoda</taxon>
        <taxon>Chromadorea</taxon>
        <taxon>Rhabditida</taxon>
        <taxon>Rhabditina</taxon>
        <taxon>Diplogasteromorpha</taxon>
        <taxon>Diplogasteroidea</taxon>
        <taxon>Neodiplogasteridae</taxon>
        <taxon>Pristionchus</taxon>
    </lineage>
</organism>
<dbReference type="Proteomes" id="UP001432027">
    <property type="component" value="Unassembled WGS sequence"/>
</dbReference>
<feature type="compositionally biased region" description="Basic and acidic residues" evidence="1">
    <location>
        <begin position="15"/>
        <end position="39"/>
    </location>
</feature>
<dbReference type="GO" id="GO:1904491">
    <property type="term" value="P:protein localization to ciliary transition zone"/>
    <property type="evidence" value="ECO:0007669"/>
    <property type="project" value="TreeGrafter"/>
</dbReference>
<dbReference type="Pfam" id="PF15625">
    <property type="entry name" value="CC2D2AN-C2"/>
    <property type="match status" value="1"/>
</dbReference>
<dbReference type="InterPro" id="IPR035892">
    <property type="entry name" value="C2_domain_sf"/>
</dbReference>
<dbReference type="PANTHER" id="PTHR20837">
    <property type="entry name" value="CENTROSOMAL PROTEIN-RELATED"/>
    <property type="match status" value="1"/>
</dbReference>
<dbReference type="InterPro" id="IPR056290">
    <property type="entry name" value="CEPT76/DRC7_peptidase-like_dom"/>
</dbReference>
<dbReference type="PROSITE" id="PS50004">
    <property type="entry name" value="C2"/>
    <property type="match status" value="1"/>
</dbReference>
<dbReference type="GO" id="GO:1905515">
    <property type="term" value="P:non-motile cilium assembly"/>
    <property type="evidence" value="ECO:0007669"/>
    <property type="project" value="TreeGrafter"/>
</dbReference>